<reference evidence="3" key="1">
    <citation type="journal article" date="2023" name="IMA Fungus">
        <title>Comparative genomic study of the Penicillium genus elucidates a diverse pangenome and 15 lateral gene transfer events.</title>
        <authorList>
            <person name="Petersen C."/>
            <person name="Sorensen T."/>
            <person name="Nielsen M.R."/>
            <person name="Sondergaard T.E."/>
            <person name="Sorensen J.L."/>
            <person name="Fitzpatrick D.A."/>
            <person name="Frisvad J.C."/>
            <person name="Nielsen K.L."/>
        </authorList>
    </citation>
    <scope>NUCLEOTIDE SEQUENCE</scope>
    <source>
        <strain evidence="3">IBT 15450</strain>
    </source>
</reference>
<evidence type="ECO:0000256" key="1">
    <source>
        <dbReference type="SAM" id="MobiDB-lite"/>
    </source>
</evidence>
<dbReference type="GO" id="GO:0004735">
    <property type="term" value="F:pyrroline-5-carboxylate reductase activity"/>
    <property type="evidence" value="ECO:0007669"/>
    <property type="project" value="TreeGrafter"/>
</dbReference>
<dbReference type="PANTHER" id="PTHR11645">
    <property type="entry name" value="PYRROLINE-5-CARBOXYLATE REDUCTASE"/>
    <property type="match status" value="1"/>
</dbReference>
<dbReference type="Pfam" id="PF14748">
    <property type="entry name" value="P5CR_dimer"/>
    <property type="match status" value="1"/>
</dbReference>
<dbReference type="Gene3D" id="1.10.3730.10">
    <property type="entry name" value="ProC C-terminal domain-like"/>
    <property type="match status" value="1"/>
</dbReference>
<reference evidence="3" key="2">
    <citation type="submission" date="2023-01" db="EMBL/GenBank/DDBJ databases">
        <authorList>
            <person name="Petersen C."/>
        </authorList>
    </citation>
    <scope>NUCLEOTIDE SEQUENCE</scope>
    <source>
        <strain evidence="3">IBT 15450</strain>
    </source>
</reference>
<proteinExistence type="predicted"/>
<dbReference type="InterPro" id="IPR029036">
    <property type="entry name" value="P5CR_dimer"/>
</dbReference>
<dbReference type="InterPro" id="IPR008927">
    <property type="entry name" value="6-PGluconate_DH-like_C_sf"/>
</dbReference>
<feature type="region of interest" description="Disordered" evidence="1">
    <location>
        <begin position="9"/>
        <end position="29"/>
    </location>
</feature>
<dbReference type="GO" id="GO:0055129">
    <property type="term" value="P:L-proline biosynthetic process"/>
    <property type="evidence" value="ECO:0007669"/>
    <property type="project" value="TreeGrafter"/>
</dbReference>
<comment type="caution">
    <text evidence="3">The sequence shown here is derived from an EMBL/GenBank/DDBJ whole genome shotgun (WGS) entry which is preliminary data.</text>
</comment>
<accession>A0AAD6I4F9</accession>
<protein>
    <recommendedName>
        <fullName evidence="2">Pyrroline-5-carboxylate reductase dimerisation domain-containing protein</fullName>
    </recommendedName>
</protein>
<name>A0AAD6I4F9_PENCN</name>
<evidence type="ECO:0000313" key="3">
    <source>
        <dbReference type="EMBL" id="KAJ6030480.1"/>
    </source>
</evidence>
<sequence length="186" mass="19960">MALEIFELDTCEESPSRKNETKGWTKDGDQDYYPPPCVVRATPNMAAQIGKPMTIERNDMLHLAQQGDLVWIFKILGHVVKHIDADGFDAAIMLAGSSMALLSVALDGLLDGSVKKGRKRADALDLAAHATLGMAEMFRTGVQLADFQECFVTGGSTITGLTTVESAGVRGAFARGTIDGTEALRE</sequence>
<feature type="compositionally biased region" description="Basic and acidic residues" evidence="1">
    <location>
        <begin position="14"/>
        <end position="29"/>
    </location>
</feature>
<dbReference type="PANTHER" id="PTHR11645:SF21">
    <property type="entry name" value="HYPOTHETICAL PYRROLINE-5-CARBOXYLATE REDUCTASE (EUROFUNG)"/>
    <property type="match status" value="1"/>
</dbReference>
<organism evidence="3 4">
    <name type="scientific">Penicillium canescens</name>
    <dbReference type="NCBI Taxonomy" id="5083"/>
    <lineage>
        <taxon>Eukaryota</taxon>
        <taxon>Fungi</taxon>
        <taxon>Dikarya</taxon>
        <taxon>Ascomycota</taxon>
        <taxon>Pezizomycotina</taxon>
        <taxon>Eurotiomycetes</taxon>
        <taxon>Eurotiomycetidae</taxon>
        <taxon>Eurotiales</taxon>
        <taxon>Aspergillaceae</taxon>
        <taxon>Penicillium</taxon>
    </lineage>
</organism>
<evidence type="ECO:0000313" key="4">
    <source>
        <dbReference type="Proteomes" id="UP001219568"/>
    </source>
</evidence>
<evidence type="ECO:0000259" key="2">
    <source>
        <dbReference type="Pfam" id="PF14748"/>
    </source>
</evidence>
<feature type="domain" description="Pyrroline-5-carboxylate reductase dimerisation" evidence="2">
    <location>
        <begin position="88"/>
        <end position="182"/>
    </location>
</feature>
<dbReference type="AlphaFoldDB" id="A0AAD6I4F9"/>
<dbReference type="Proteomes" id="UP001219568">
    <property type="component" value="Unassembled WGS sequence"/>
</dbReference>
<keyword evidence="4" id="KW-1185">Reference proteome</keyword>
<dbReference type="SUPFAM" id="SSF48179">
    <property type="entry name" value="6-phosphogluconate dehydrogenase C-terminal domain-like"/>
    <property type="match status" value="1"/>
</dbReference>
<dbReference type="EMBL" id="JAQJZL010000014">
    <property type="protein sequence ID" value="KAJ6030480.1"/>
    <property type="molecule type" value="Genomic_DNA"/>
</dbReference>
<gene>
    <name evidence="3" type="ORF">N7460_010746</name>
</gene>